<proteinExistence type="predicted"/>
<name>A0A379W8S3_SALET</name>
<dbReference type="AlphaFoldDB" id="A0A379W8S3"/>
<reference evidence="1 2" key="1">
    <citation type="submission" date="2018-06" db="EMBL/GenBank/DDBJ databases">
        <authorList>
            <consortium name="Pathogen Informatics"/>
            <person name="Doyle S."/>
        </authorList>
    </citation>
    <scope>NUCLEOTIDE SEQUENCE [LARGE SCALE GENOMIC DNA]</scope>
    <source>
        <strain evidence="1 2">NCTC8258</strain>
    </source>
</reference>
<sequence length="255" mass="29297">MEANGTYYSIHALERMKLAQLYAKTSPSEAIRHWQQAIVFLLGYGFRKDITLFDIIECVPALKLHSRESAIYALIRLRPLLSAVLCHTDHRTTKHAPNAWFSSLLQVDEVQAIELLNRTLMYERGVFSWTSIEAQKETLRQLADRGDSILLNALWSTLLADIDYENAGEAVVKERLSSIQRLLTEYPAYAQERFTVLCAEVFNDSSNYQLSAVGPLRKFAEEHSLHMPAYKLHETNKIEKLIEENILEIHPRLPL</sequence>
<protein>
    <submittedName>
        <fullName evidence="1">Uncharacterized protein</fullName>
    </submittedName>
</protein>
<organism evidence="1 2">
    <name type="scientific">Salmonella enterica I</name>
    <dbReference type="NCBI Taxonomy" id="59201"/>
    <lineage>
        <taxon>Bacteria</taxon>
        <taxon>Pseudomonadati</taxon>
        <taxon>Pseudomonadota</taxon>
        <taxon>Gammaproteobacteria</taxon>
        <taxon>Enterobacterales</taxon>
        <taxon>Enterobacteriaceae</taxon>
        <taxon>Salmonella</taxon>
    </lineage>
</organism>
<evidence type="ECO:0000313" key="2">
    <source>
        <dbReference type="Proteomes" id="UP000255509"/>
    </source>
</evidence>
<gene>
    <name evidence="1" type="ORF">NCTC8258_02802</name>
</gene>
<accession>A0A379W8S3</accession>
<dbReference type="EMBL" id="UGXS01000004">
    <property type="protein sequence ID" value="SUH15096.1"/>
    <property type="molecule type" value="Genomic_DNA"/>
</dbReference>
<dbReference type="Proteomes" id="UP000255509">
    <property type="component" value="Unassembled WGS sequence"/>
</dbReference>
<evidence type="ECO:0000313" key="1">
    <source>
        <dbReference type="EMBL" id="SUH15096.1"/>
    </source>
</evidence>